<organism evidence="2 3">
    <name type="scientific">Enterocloster citroniae</name>
    <dbReference type="NCBI Taxonomy" id="358743"/>
    <lineage>
        <taxon>Bacteria</taxon>
        <taxon>Bacillati</taxon>
        <taxon>Bacillota</taxon>
        <taxon>Clostridia</taxon>
        <taxon>Lachnospirales</taxon>
        <taxon>Lachnospiraceae</taxon>
        <taxon>Enterocloster</taxon>
    </lineage>
</organism>
<evidence type="ECO:0000313" key="2">
    <source>
        <dbReference type="EMBL" id="MBT9812740.1"/>
    </source>
</evidence>
<reference evidence="2" key="1">
    <citation type="journal article" date="2021" name="Gut Microbes">
        <title>A synthetic consortium of 100 gut commensals modulates the composition and function in a colon model of the microbiome of elderly subjects.</title>
        <authorList>
            <person name="Perez M."/>
            <person name="Ntemiri A."/>
            <person name="Tan H."/>
            <person name="Harris H.M.B."/>
            <person name="Roager H.M."/>
            <person name="Ribiere C."/>
            <person name="O'Toole P.W."/>
        </authorList>
    </citation>
    <scope>NUCLEOTIDE SEQUENCE</scope>
    <source>
        <strain evidence="2">MCC335</strain>
    </source>
</reference>
<dbReference type="InterPro" id="IPR001387">
    <property type="entry name" value="Cro/C1-type_HTH"/>
</dbReference>
<dbReference type="GO" id="GO:0003677">
    <property type="term" value="F:DNA binding"/>
    <property type="evidence" value="ECO:0007669"/>
    <property type="project" value="InterPro"/>
</dbReference>
<dbReference type="InterPro" id="IPR010982">
    <property type="entry name" value="Lambda_DNA-bd_dom_sf"/>
</dbReference>
<dbReference type="SMART" id="SM00530">
    <property type="entry name" value="HTH_XRE"/>
    <property type="match status" value="1"/>
</dbReference>
<evidence type="ECO:0000313" key="3">
    <source>
        <dbReference type="Proteomes" id="UP000708338"/>
    </source>
</evidence>
<dbReference type="AlphaFoldDB" id="A0AA41K939"/>
<dbReference type="PROSITE" id="PS50943">
    <property type="entry name" value="HTH_CROC1"/>
    <property type="match status" value="1"/>
</dbReference>
<protein>
    <submittedName>
        <fullName evidence="2">Helix-turn-helix domain-containing protein</fullName>
    </submittedName>
</protein>
<dbReference type="Pfam" id="PF01381">
    <property type="entry name" value="HTH_3"/>
    <property type="match status" value="1"/>
</dbReference>
<dbReference type="Proteomes" id="UP000708338">
    <property type="component" value="Unassembled WGS sequence"/>
</dbReference>
<dbReference type="RefSeq" id="WP_117451954.1">
    <property type="nucleotide sequence ID" value="NZ_CABJDD010000018.1"/>
</dbReference>
<evidence type="ECO:0000259" key="1">
    <source>
        <dbReference type="PROSITE" id="PS50943"/>
    </source>
</evidence>
<accession>A0AA41K939</accession>
<dbReference type="CDD" id="cd00093">
    <property type="entry name" value="HTH_XRE"/>
    <property type="match status" value="1"/>
</dbReference>
<dbReference type="Gene3D" id="1.10.260.40">
    <property type="entry name" value="lambda repressor-like DNA-binding domains"/>
    <property type="match status" value="1"/>
</dbReference>
<dbReference type="EMBL" id="WQPS01000065">
    <property type="protein sequence ID" value="MBT9812740.1"/>
    <property type="molecule type" value="Genomic_DNA"/>
</dbReference>
<gene>
    <name evidence="2" type="ORF">GPL26_24395</name>
</gene>
<comment type="caution">
    <text evidence="2">The sequence shown here is derived from an EMBL/GenBank/DDBJ whole genome shotgun (WGS) entry which is preliminary data.</text>
</comment>
<dbReference type="SUPFAM" id="SSF47413">
    <property type="entry name" value="lambda repressor-like DNA-binding domains"/>
    <property type="match status" value="1"/>
</dbReference>
<proteinExistence type="predicted"/>
<sequence length="67" mass="7724">MYKKFADLLEKSNKTSYQVSKETGIAQSVLSDWKNGRSKPKFDKLLILAKYFGVPVEYFADEKKEDA</sequence>
<feature type="domain" description="HTH cro/C1-type" evidence="1">
    <location>
        <begin position="5"/>
        <end position="59"/>
    </location>
</feature>
<name>A0AA41K939_9FIRM</name>